<dbReference type="InterPro" id="IPR036610">
    <property type="entry name" value="PEBP-like_sf"/>
</dbReference>
<accession>A0A1F5CAL2</accession>
<dbReference type="Proteomes" id="UP000177197">
    <property type="component" value="Unassembled WGS sequence"/>
</dbReference>
<organism evidence="1 2">
    <name type="scientific">Candidatus Azambacteria bacterium RIFCSPLOWO2_02_FULL_44_14</name>
    <dbReference type="NCBI Taxonomy" id="1797306"/>
    <lineage>
        <taxon>Bacteria</taxon>
        <taxon>Candidatus Azamiibacteriota</taxon>
    </lineage>
</organism>
<evidence type="ECO:0000313" key="1">
    <source>
        <dbReference type="EMBL" id="OGD39867.1"/>
    </source>
</evidence>
<dbReference type="InterPro" id="IPR005247">
    <property type="entry name" value="YbhB_YbcL/LppC-like"/>
</dbReference>
<comment type="caution">
    <text evidence="1">The sequence shown here is derived from an EMBL/GenBank/DDBJ whole genome shotgun (WGS) entry which is preliminary data.</text>
</comment>
<dbReference type="EMBL" id="MEYV01000017">
    <property type="protein sequence ID" value="OGD39867.1"/>
    <property type="molecule type" value="Genomic_DNA"/>
</dbReference>
<name>A0A1F5CAL2_9BACT</name>
<dbReference type="SUPFAM" id="SSF49777">
    <property type="entry name" value="PEBP-like"/>
    <property type="match status" value="1"/>
</dbReference>
<dbReference type="PANTHER" id="PTHR30289:SF1">
    <property type="entry name" value="PEBP (PHOSPHATIDYLETHANOLAMINE-BINDING PROTEIN) FAMILY PROTEIN"/>
    <property type="match status" value="1"/>
</dbReference>
<dbReference type="Pfam" id="PF01161">
    <property type="entry name" value="PBP"/>
    <property type="match status" value="1"/>
</dbReference>
<protein>
    <submittedName>
        <fullName evidence="1">Kinase inhibitor</fullName>
    </submittedName>
</protein>
<sequence length="150" mass="16239">MDIMTITSPSFENSRFIPSIFSCDGSNISPAFAIAEVPKDAKSLALIVNDPDAPSGNFIHWIMWNIDSNTKNIRQESTPTGAMEGTNSAGYVGYAGPCPPSGTHHYVFKLYALDTLLELESATTESALKRAMADHILAEAELIGLYGRIK</sequence>
<dbReference type="InterPro" id="IPR008914">
    <property type="entry name" value="PEBP"/>
</dbReference>
<proteinExistence type="predicted"/>
<dbReference type="NCBIfam" id="TIGR00481">
    <property type="entry name" value="YbhB/YbcL family Raf kinase inhibitor-like protein"/>
    <property type="match status" value="1"/>
</dbReference>
<reference evidence="1 2" key="1">
    <citation type="journal article" date="2016" name="Nat. Commun.">
        <title>Thousands of microbial genomes shed light on interconnected biogeochemical processes in an aquifer system.</title>
        <authorList>
            <person name="Anantharaman K."/>
            <person name="Brown C.T."/>
            <person name="Hug L.A."/>
            <person name="Sharon I."/>
            <person name="Castelle C.J."/>
            <person name="Probst A.J."/>
            <person name="Thomas B.C."/>
            <person name="Singh A."/>
            <person name="Wilkins M.J."/>
            <person name="Karaoz U."/>
            <person name="Brodie E.L."/>
            <person name="Williams K.H."/>
            <person name="Hubbard S.S."/>
            <person name="Banfield J.F."/>
        </authorList>
    </citation>
    <scope>NUCLEOTIDE SEQUENCE [LARGE SCALE GENOMIC DNA]</scope>
</reference>
<dbReference type="PANTHER" id="PTHR30289">
    <property type="entry name" value="UNCHARACTERIZED PROTEIN YBCL-RELATED"/>
    <property type="match status" value="1"/>
</dbReference>
<dbReference type="Gene3D" id="3.90.280.10">
    <property type="entry name" value="PEBP-like"/>
    <property type="match status" value="1"/>
</dbReference>
<dbReference type="AlphaFoldDB" id="A0A1F5CAL2"/>
<gene>
    <name evidence="1" type="ORF">A3I30_00395</name>
</gene>
<evidence type="ECO:0000313" key="2">
    <source>
        <dbReference type="Proteomes" id="UP000177197"/>
    </source>
</evidence>
<dbReference type="CDD" id="cd00865">
    <property type="entry name" value="PEBP_bact_arch"/>
    <property type="match status" value="1"/>
</dbReference>